<reference evidence="8" key="1">
    <citation type="submission" date="2021-02" db="EMBL/GenBank/DDBJ databases">
        <authorList>
            <person name="Nowell W R."/>
        </authorList>
    </citation>
    <scope>NUCLEOTIDE SEQUENCE</scope>
</reference>
<evidence type="ECO:0000313" key="9">
    <source>
        <dbReference type="EMBL" id="CAF1570278.1"/>
    </source>
</evidence>
<keyword evidence="2 5" id="KW-0378">Hydrolase</keyword>
<dbReference type="PROSITE" id="PS50240">
    <property type="entry name" value="TRYPSIN_DOM"/>
    <property type="match status" value="1"/>
</dbReference>
<evidence type="ECO:0000256" key="1">
    <source>
        <dbReference type="ARBA" id="ARBA00022670"/>
    </source>
</evidence>
<dbReference type="InterPro" id="IPR018114">
    <property type="entry name" value="TRYPSIN_HIS"/>
</dbReference>
<dbReference type="EMBL" id="CAJNOR010005628">
    <property type="protein sequence ID" value="CAF1570278.1"/>
    <property type="molecule type" value="Genomic_DNA"/>
</dbReference>
<evidence type="ECO:0000256" key="2">
    <source>
        <dbReference type="ARBA" id="ARBA00022801"/>
    </source>
</evidence>
<dbReference type="SUPFAM" id="SSF50494">
    <property type="entry name" value="Trypsin-like serine proteases"/>
    <property type="match status" value="1"/>
</dbReference>
<name>A0A813Y1V9_ADIRI</name>
<keyword evidence="6" id="KW-0732">Signal</keyword>
<evidence type="ECO:0000256" key="3">
    <source>
        <dbReference type="ARBA" id="ARBA00022825"/>
    </source>
</evidence>
<keyword evidence="3 5" id="KW-0720">Serine protease</keyword>
<sequence>MKIVTTLVCVLFGVLNVYVAAQCGDRPLKPNSDKVVGGQVAFRGDWGWSCSMRYNGRHICGGSLINLRWVITAAHCVSSLVPGNYQWNCGSHELNKNETYTQHIKSITVVKHPNYNSRLIQNDIALFELEKAIVPDNYNMPVCYPATTDTYEGKESWATGWGSTYSGGSVSNIHMEVAMPILTDVACKAKFGGTNNMLNATTQICAGDTGKGKDTCQGDSGGPLVVKHDNGKWYLVGLTSWGYGCGDGGVYTRTSAYRDWVLGYVKTLP</sequence>
<dbReference type="FunFam" id="2.40.10.10:FF:000003">
    <property type="entry name" value="Transmembrane serine protease 3"/>
    <property type="match status" value="1"/>
</dbReference>
<dbReference type="OrthoDB" id="10051896at2759"/>
<dbReference type="InterPro" id="IPR033116">
    <property type="entry name" value="TRYPSIN_SER"/>
</dbReference>
<dbReference type="PROSITE" id="PS00135">
    <property type="entry name" value="TRYPSIN_SER"/>
    <property type="match status" value="1"/>
</dbReference>
<evidence type="ECO:0000256" key="6">
    <source>
        <dbReference type="SAM" id="SignalP"/>
    </source>
</evidence>
<evidence type="ECO:0000259" key="7">
    <source>
        <dbReference type="PROSITE" id="PS50240"/>
    </source>
</evidence>
<dbReference type="InterPro" id="IPR009003">
    <property type="entry name" value="Peptidase_S1_PA"/>
</dbReference>
<dbReference type="PANTHER" id="PTHR24252">
    <property type="entry name" value="ACROSIN-RELATED"/>
    <property type="match status" value="1"/>
</dbReference>
<proteinExistence type="predicted"/>
<dbReference type="Proteomes" id="UP000663828">
    <property type="component" value="Unassembled WGS sequence"/>
</dbReference>
<evidence type="ECO:0000313" key="10">
    <source>
        <dbReference type="Proteomes" id="UP000663828"/>
    </source>
</evidence>
<dbReference type="InterPro" id="IPR043504">
    <property type="entry name" value="Peptidase_S1_PA_chymotrypsin"/>
</dbReference>
<evidence type="ECO:0000256" key="4">
    <source>
        <dbReference type="ARBA" id="ARBA00023157"/>
    </source>
</evidence>
<dbReference type="SMART" id="SM00020">
    <property type="entry name" value="Tryp_SPc"/>
    <property type="match status" value="1"/>
</dbReference>
<feature type="domain" description="Peptidase S1" evidence="7">
    <location>
        <begin position="35"/>
        <end position="266"/>
    </location>
</feature>
<protein>
    <recommendedName>
        <fullName evidence="7">Peptidase S1 domain-containing protein</fullName>
    </recommendedName>
</protein>
<dbReference type="InterPro" id="IPR001254">
    <property type="entry name" value="Trypsin_dom"/>
</dbReference>
<dbReference type="PROSITE" id="PS00134">
    <property type="entry name" value="TRYPSIN_HIS"/>
    <property type="match status" value="1"/>
</dbReference>
<dbReference type="Proteomes" id="UP000663852">
    <property type="component" value="Unassembled WGS sequence"/>
</dbReference>
<dbReference type="PANTHER" id="PTHR24252:SF10">
    <property type="entry name" value="SERINE PROTEASE 56"/>
    <property type="match status" value="1"/>
</dbReference>
<dbReference type="AlphaFoldDB" id="A0A813Y1V9"/>
<dbReference type="EMBL" id="CAJNOJ010000027">
    <property type="protein sequence ID" value="CAF0876788.1"/>
    <property type="molecule type" value="Genomic_DNA"/>
</dbReference>
<feature type="chain" id="PRO_5035598994" description="Peptidase S1 domain-containing protein" evidence="6">
    <location>
        <begin position="22"/>
        <end position="269"/>
    </location>
</feature>
<comment type="caution">
    <text evidence="8">The sequence shown here is derived from an EMBL/GenBank/DDBJ whole genome shotgun (WGS) entry which is preliminary data.</text>
</comment>
<dbReference type="InterPro" id="IPR001314">
    <property type="entry name" value="Peptidase_S1A"/>
</dbReference>
<dbReference type="Gene3D" id="2.40.10.10">
    <property type="entry name" value="Trypsin-like serine proteases"/>
    <property type="match status" value="1"/>
</dbReference>
<dbReference type="GO" id="GO:0006508">
    <property type="term" value="P:proteolysis"/>
    <property type="evidence" value="ECO:0007669"/>
    <property type="project" value="UniProtKB-KW"/>
</dbReference>
<dbReference type="CDD" id="cd00190">
    <property type="entry name" value="Tryp_SPc"/>
    <property type="match status" value="1"/>
</dbReference>
<gene>
    <name evidence="8" type="ORF">EDS130_LOCUS8582</name>
    <name evidence="9" type="ORF">XAT740_LOCUS44414</name>
</gene>
<accession>A0A813Y1V9</accession>
<keyword evidence="10" id="KW-1185">Reference proteome</keyword>
<evidence type="ECO:0000256" key="5">
    <source>
        <dbReference type="RuleBase" id="RU363034"/>
    </source>
</evidence>
<dbReference type="Pfam" id="PF00089">
    <property type="entry name" value="Trypsin"/>
    <property type="match status" value="1"/>
</dbReference>
<dbReference type="GO" id="GO:0004252">
    <property type="term" value="F:serine-type endopeptidase activity"/>
    <property type="evidence" value="ECO:0007669"/>
    <property type="project" value="InterPro"/>
</dbReference>
<feature type="signal peptide" evidence="6">
    <location>
        <begin position="1"/>
        <end position="21"/>
    </location>
</feature>
<keyword evidence="1 5" id="KW-0645">Protease</keyword>
<dbReference type="PRINTS" id="PR00722">
    <property type="entry name" value="CHYMOTRYPSIN"/>
</dbReference>
<organism evidence="8 11">
    <name type="scientific">Adineta ricciae</name>
    <name type="common">Rotifer</name>
    <dbReference type="NCBI Taxonomy" id="249248"/>
    <lineage>
        <taxon>Eukaryota</taxon>
        <taxon>Metazoa</taxon>
        <taxon>Spiralia</taxon>
        <taxon>Gnathifera</taxon>
        <taxon>Rotifera</taxon>
        <taxon>Eurotatoria</taxon>
        <taxon>Bdelloidea</taxon>
        <taxon>Adinetida</taxon>
        <taxon>Adinetidae</taxon>
        <taxon>Adineta</taxon>
    </lineage>
</organism>
<evidence type="ECO:0000313" key="8">
    <source>
        <dbReference type="EMBL" id="CAF0876788.1"/>
    </source>
</evidence>
<keyword evidence="4" id="KW-1015">Disulfide bond</keyword>
<evidence type="ECO:0000313" key="11">
    <source>
        <dbReference type="Proteomes" id="UP000663852"/>
    </source>
</evidence>